<keyword evidence="2" id="KW-1185">Reference proteome</keyword>
<comment type="caution">
    <text evidence="1">The sequence shown here is derived from an EMBL/GenBank/DDBJ whole genome shotgun (WGS) entry which is preliminary data.</text>
</comment>
<name>A0A5N3PCT1_9HYPH</name>
<dbReference type="Proteomes" id="UP000325684">
    <property type="component" value="Unassembled WGS sequence"/>
</dbReference>
<evidence type="ECO:0000313" key="2">
    <source>
        <dbReference type="Proteomes" id="UP000325684"/>
    </source>
</evidence>
<protein>
    <submittedName>
        <fullName evidence="1">Uncharacterized protein</fullName>
    </submittedName>
</protein>
<proteinExistence type="predicted"/>
<accession>A0A5N3PCT1</accession>
<reference evidence="1 2" key="1">
    <citation type="journal article" date="2019" name="Microorganisms">
        <title>Genome Insights into the Novel Species Microvirga brassicacearum, a Rapeseed Endophyte with Biotechnological Potential.</title>
        <authorList>
            <person name="Jimenez-Gomez A."/>
            <person name="Saati-Santamaria Z."/>
            <person name="Igual J.M."/>
            <person name="Rivas R."/>
            <person name="Mateos P.F."/>
            <person name="Garcia-Fraile P."/>
        </authorList>
    </citation>
    <scope>NUCLEOTIDE SEQUENCE [LARGE SCALE GENOMIC DNA]</scope>
    <source>
        <strain evidence="1 2">CDVBN77</strain>
    </source>
</reference>
<dbReference type="AlphaFoldDB" id="A0A5N3PCT1"/>
<dbReference type="EMBL" id="VCMV01000013">
    <property type="protein sequence ID" value="KAB0267445.1"/>
    <property type="molecule type" value="Genomic_DNA"/>
</dbReference>
<sequence length="127" mass="14287">MGEFLGDFLVDGRLAHRFSSRSHDMLWFTSDRSLPVPHFLRLIHAASKLSMIILQNAHLCTDEYRKIKRYTLEIYLGVQDTASISGRSLPGFVTPQDREARACKSFKCGSALIADGTTNKQIADIQD</sequence>
<evidence type="ECO:0000313" key="1">
    <source>
        <dbReference type="EMBL" id="KAB0267445.1"/>
    </source>
</evidence>
<dbReference type="RefSeq" id="WP_150943501.1">
    <property type="nucleotide sequence ID" value="NZ_VCMV01000013.1"/>
</dbReference>
<gene>
    <name evidence="1" type="ORF">FEZ63_09035</name>
</gene>
<organism evidence="1 2">
    <name type="scientific">Microvirga brassicacearum</name>
    <dbReference type="NCBI Taxonomy" id="2580413"/>
    <lineage>
        <taxon>Bacteria</taxon>
        <taxon>Pseudomonadati</taxon>
        <taxon>Pseudomonadota</taxon>
        <taxon>Alphaproteobacteria</taxon>
        <taxon>Hyphomicrobiales</taxon>
        <taxon>Methylobacteriaceae</taxon>
        <taxon>Microvirga</taxon>
    </lineage>
</organism>